<evidence type="ECO:0000259" key="1">
    <source>
        <dbReference type="Pfam" id="PF01370"/>
    </source>
</evidence>
<dbReference type="InterPro" id="IPR001509">
    <property type="entry name" value="Epimerase_deHydtase"/>
</dbReference>
<dbReference type="Gene3D" id="3.40.50.720">
    <property type="entry name" value="NAD(P)-binding Rossmann-like Domain"/>
    <property type="match status" value="1"/>
</dbReference>
<organism evidence="2 3">
    <name type="scientific">Limnothrix redekei LRLZ20PSL1</name>
    <dbReference type="NCBI Taxonomy" id="3112953"/>
    <lineage>
        <taxon>Bacteria</taxon>
        <taxon>Bacillati</taxon>
        <taxon>Cyanobacteriota</taxon>
        <taxon>Cyanophyceae</taxon>
        <taxon>Pseudanabaenales</taxon>
        <taxon>Pseudanabaenaceae</taxon>
        <taxon>Limnothrix</taxon>
    </lineage>
</organism>
<protein>
    <submittedName>
        <fullName evidence="2">Bifunctional sterol desaturase/short chain dehydrogenase</fullName>
    </submittedName>
</protein>
<dbReference type="NCBIfam" id="NF005653">
    <property type="entry name" value="PRK07424.1"/>
    <property type="match status" value="1"/>
</dbReference>
<comment type="caution">
    <text evidence="2">The sequence shown here is derived from an EMBL/GenBank/DDBJ whole genome shotgun (WGS) entry which is preliminary data.</text>
</comment>
<keyword evidence="3" id="KW-1185">Reference proteome</keyword>
<name>A0ABW7C6N2_9CYAN</name>
<dbReference type="NCBIfam" id="NF009035">
    <property type="entry name" value="PRK12367.1"/>
    <property type="match status" value="1"/>
</dbReference>
<reference evidence="3" key="1">
    <citation type="journal article" date="2024" name="Algal Res.">
        <title>Biochemical, toxicological and genomic investigation of a high-biomass producing Limnothrix strain isolated from Italian shallow drinking water reservoir.</title>
        <authorList>
            <person name="Simonazzi M."/>
            <person name="Shishido T.K."/>
            <person name="Delbaje E."/>
            <person name="Wahlsten M."/>
            <person name="Fewer D.P."/>
            <person name="Sivonen K."/>
            <person name="Pezzolesi L."/>
            <person name="Pistocchi R."/>
        </authorList>
    </citation>
    <scope>NUCLEOTIDE SEQUENCE [LARGE SCALE GENOMIC DNA]</scope>
    <source>
        <strain evidence="3">LRLZ20PSL1</strain>
    </source>
</reference>
<dbReference type="SUPFAM" id="SSF51735">
    <property type="entry name" value="NAD(P)-binding Rossmann-fold domains"/>
    <property type="match status" value="1"/>
</dbReference>
<feature type="domain" description="NAD-dependent epimerase/dehydratase" evidence="1">
    <location>
        <begin position="172"/>
        <end position="271"/>
    </location>
</feature>
<evidence type="ECO:0000313" key="3">
    <source>
        <dbReference type="Proteomes" id="UP001604335"/>
    </source>
</evidence>
<dbReference type="RefSeq" id="WP_393010898.1">
    <property type="nucleotide sequence ID" value="NZ_JAZAQF010000022.1"/>
</dbReference>
<accession>A0ABW7C6N2</accession>
<dbReference type="Proteomes" id="UP001604335">
    <property type="component" value="Unassembled WGS sequence"/>
</dbReference>
<proteinExistence type="predicted"/>
<gene>
    <name evidence="2" type="ORF">VPK24_04330</name>
</gene>
<evidence type="ECO:0000313" key="2">
    <source>
        <dbReference type="EMBL" id="MFG3816855.1"/>
    </source>
</evidence>
<dbReference type="Pfam" id="PF01370">
    <property type="entry name" value="Epimerase"/>
    <property type="match status" value="1"/>
</dbReference>
<dbReference type="EMBL" id="JAZAQF010000022">
    <property type="protein sequence ID" value="MFG3816855.1"/>
    <property type="molecule type" value="Genomic_DNA"/>
</dbReference>
<dbReference type="InterPro" id="IPR036291">
    <property type="entry name" value="NAD(P)-bd_dom_sf"/>
</dbReference>
<sequence length="392" mass="43331">MNAEGFVQLSWAIGSIVLAEIVRDFYHVAGHYWEPLQRAHNMHHKVYRRDLTISSLDTYYKAQLANDAPEAATMASVVGLTAAVSGQWGMWLGCIYSLGFLATAIARSRGYLMETDLTHKAGDLDSNPSVWTVNRTYHWRHHFDSGNAYYCGSLTLVDKLLGTALSLKGKTIAITGASGSMGRALIAVLQRRGARLVALTTREGTTFEGNVRVVTWRSGEEAALRETLANVDILIINHGVNQGDRSAAAVAQALEVNTLSAWRLMELFFETVTKSEHRALKEVWVNTSEAEVNPAFSPLYELSKRAIGDLITLRRLDAPCVVRKLILGPFKSDLNPIGIMSAGWVARAIVALAERDVRNIIVTINPLTYLLFPIKELAKSLYFRAFAKPDRA</sequence>